<accession>W9HHB0</accession>
<dbReference type="EMBL" id="JH717860">
    <property type="protein sequence ID" value="EWY79576.1"/>
    <property type="molecule type" value="Genomic_DNA"/>
</dbReference>
<feature type="region of interest" description="Disordered" evidence="1">
    <location>
        <begin position="290"/>
        <end position="353"/>
    </location>
</feature>
<gene>
    <name evidence="2" type="ORF">FOYG_17270</name>
</gene>
<dbReference type="HOGENOM" id="CLU_037767_0_0_1"/>
<evidence type="ECO:0000256" key="1">
    <source>
        <dbReference type="SAM" id="MobiDB-lite"/>
    </source>
</evidence>
<organism evidence="2 3">
    <name type="scientific">Fusarium oxysporum NRRL 32931</name>
    <dbReference type="NCBI Taxonomy" id="660029"/>
    <lineage>
        <taxon>Eukaryota</taxon>
        <taxon>Fungi</taxon>
        <taxon>Dikarya</taxon>
        <taxon>Ascomycota</taxon>
        <taxon>Pezizomycotina</taxon>
        <taxon>Sordariomycetes</taxon>
        <taxon>Hypocreomycetidae</taxon>
        <taxon>Hypocreales</taxon>
        <taxon>Nectriaceae</taxon>
        <taxon>Fusarium</taxon>
        <taxon>Fusarium oxysporum species complex</taxon>
    </lineage>
</organism>
<feature type="region of interest" description="Disordered" evidence="1">
    <location>
        <begin position="385"/>
        <end position="426"/>
    </location>
</feature>
<proteinExistence type="predicted"/>
<evidence type="ECO:0000313" key="2">
    <source>
        <dbReference type="EMBL" id="EWY79576.1"/>
    </source>
</evidence>
<sequence>MAGPPPSGQSQGQPSLNPLGVQFFSSLEGLELITSTDRQFIRGQNLVGAVRLQFVRPAYFDDQGGEHAGLLDGQSDLDIPLSIHVYPFPDIEEWDNQCFFFDVQLHPYQLHFRRKIVDGDESVVGSWEDLYGKLAQVRGQMCLQPVAERSLRHAGGCFPTIAPRASFQGPIDTTTFRFKAGSLSENQLKCCGFVQCQTYLAPPRDNDPPFKGGQAFHILAYMPYDQQPWKSRIGWMKASAEGGFVSRKWMYGRGSIIGVLNVALLEKEPEPGQDILVVLVDEFGFTSRATFDGGGSNGSGLSPQKPRQEPGKDRSPFSSSPVGPSSRRPSVPTSAGTGAGRERSGGKATEEADCSAITKRLFVSQRDLSGSTLDETEVVCAEESVTVSTESEEHEAPGQGRNPLKRGAGAGREGTPRKRVSSWKVQNAQGTWRQNGSFRGSIRSWQR</sequence>
<name>W9HHB0_FUSOX</name>
<protein>
    <submittedName>
        <fullName evidence="2">Uncharacterized protein</fullName>
    </submittedName>
</protein>
<feature type="compositionally biased region" description="Basic and acidic residues" evidence="1">
    <location>
        <begin position="306"/>
        <end position="315"/>
    </location>
</feature>
<dbReference type="OrthoDB" id="5153349at2759"/>
<feature type="compositionally biased region" description="Low complexity" evidence="1">
    <location>
        <begin position="316"/>
        <end position="334"/>
    </location>
</feature>
<dbReference type="AlphaFoldDB" id="W9HHB0"/>
<feature type="compositionally biased region" description="Basic and acidic residues" evidence="1">
    <location>
        <begin position="340"/>
        <end position="350"/>
    </location>
</feature>
<evidence type="ECO:0000313" key="3">
    <source>
        <dbReference type="Proteomes" id="UP000030753"/>
    </source>
</evidence>
<reference evidence="2 3" key="1">
    <citation type="submission" date="2011-06" db="EMBL/GenBank/DDBJ databases">
        <title>The Genome Sequence of Fusarium oxysporum FOSC 3-a.</title>
        <authorList>
            <consortium name="The Broad Institute Genome Sequencing Platform"/>
            <person name="Ma L.-J."/>
            <person name="Gale L.R."/>
            <person name="Schwartz D.C."/>
            <person name="Zhou S."/>
            <person name="Corby-Kistler H."/>
            <person name="Young S.K."/>
            <person name="Zeng Q."/>
            <person name="Gargeya S."/>
            <person name="Fitzgerald M."/>
            <person name="Haas B."/>
            <person name="Abouelleil A."/>
            <person name="Alvarado L."/>
            <person name="Arachchi H.M."/>
            <person name="Berlin A."/>
            <person name="Brown A."/>
            <person name="Chapman S.B."/>
            <person name="Chen Z."/>
            <person name="Dunbar C."/>
            <person name="Freedman E."/>
            <person name="Gearin G."/>
            <person name="Gellesch M."/>
            <person name="Goldberg J."/>
            <person name="Griggs A."/>
            <person name="Gujja S."/>
            <person name="Heiman D."/>
            <person name="Howarth C."/>
            <person name="Larson L."/>
            <person name="Lui A."/>
            <person name="MacDonald P.J.P."/>
            <person name="Mehta T."/>
            <person name="Montmayeur A."/>
            <person name="Murphy C."/>
            <person name="Neiman D."/>
            <person name="Pearson M."/>
            <person name="Priest M."/>
            <person name="Roberts A."/>
            <person name="Saif S."/>
            <person name="Shea T."/>
            <person name="Shenoy N."/>
            <person name="Sisk P."/>
            <person name="Stolte C."/>
            <person name="Sykes S."/>
            <person name="Wortman J."/>
            <person name="Nusbaum C."/>
            <person name="Birren B."/>
        </authorList>
    </citation>
    <scope>NUCLEOTIDE SEQUENCE [LARGE SCALE GENOMIC DNA]</scope>
    <source>
        <strain evidence="3">FOSC 3-a</strain>
    </source>
</reference>
<dbReference type="Proteomes" id="UP000030753">
    <property type="component" value="Unassembled WGS sequence"/>
</dbReference>